<sequence>MMTNQMHPQVAEALRQAQQFQSALDDHMHRSDTGTFTATDETETVTVTLNAQLVLTDVDIEPGLLRLGSEVVEERINDALRKAEAVATANNEAEEERLVASLAEITCSLSSILDVTFADTGK</sequence>
<name>A0A024JXN0_9MYCO</name>
<proteinExistence type="predicted"/>
<dbReference type="Pfam" id="PF02575">
    <property type="entry name" value="YbaB_DNA_bd"/>
    <property type="match status" value="1"/>
</dbReference>
<dbReference type="InterPro" id="IPR036894">
    <property type="entry name" value="YbaB-like_sf"/>
</dbReference>
<dbReference type="STRING" id="47839.BN973_02361"/>
<dbReference type="eggNOG" id="ENOG5031T2G">
    <property type="taxonomic scope" value="Bacteria"/>
</dbReference>
<dbReference type="Gene3D" id="3.30.1310.10">
    <property type="entry name" value="Nucleoid-associated protein YbaB-like domain"/>
    <property type="match status" value="1"/>
</dbReference>
<dbReference type="InterPro" id="IPR004401">
    <property type="entry name" value="YbaB/EbfC"/>
</dbReference>
<accession>A0A024JXN0</accession>
<dbReference type="EMBL" id="HG964446">
    <property type="protein sequence ID" value="CDO88003.1"/>
    <property type="molecule type" value="Genomic_DNA"/>
</dbReference>
<keyword evidence="1" id="KW-0238">DNA-binding</keyword>
<dbReference type="SUPFAM" id="SSF82607">
    <property type="entry name" value="YbaB-like"/>
    <property type="match status" value="1"/>
</dbReference>
<reference evidence="1" key="1">
    <citation type="journal article" date="2014" name="Genome Announc.">
        <title>Draft Genome Sequence of Mycobacterium triplex DSM 44626.</title>
        <authorList>
            <person name="Sassi M."/>
            <person name="Croce O."/>
            <person name="Robert C."/>
            <person name="Raoult D."/>
            <person name="Drancourt M."/>
        </authorList>
    </citation>
    <scope>NUCLEOTIDE SEQUENCE [LARGE SCALE GENOMIC DNA]</scope>
    <source>
        <strain evidence="1">DSM 44626</strain>
    </source>
</reference>
<gene>
    <name evidence="1" type="ORF">BN973_02361</name>
</gene>
<dbReference type="HOGENOM" id="CLU_169626_0_0_11"/>
<dbReference type="Proteomes" id="UP000028880">
    <property type="component" value="Unassembled WGS sequence"/>
</dbReference>
<dbReference type="GO" id="GO:0003677">
    <property type="term" value="F:DNA binding"/>
    <property type="evidence" value="ECO:0007669"/>
    <property type="project" value="UniProtKB-KW"/>
</dbReference>
<dbReference type="AlphaFoldDB" id="A0A024JXN0"/>
<protein>
    <submittedName>
        <fullName evidence="1">DNA-binding protein, YbaB/EbfC family</fullName>
    </submittedName>
</protein>
<evidence type="ECO:0000313" key="1">
    <source>
        <dbReference type="EMBL" id="CDO88003.1"/>
    </source>
</evidence>
<reference evidence="1" key="2">
    <citation type="submission" date="2014-04" db="EMBL/GenBank/DDBJ databases">
        <authorList>
            <person name="Urmite Genomes U."/>
        </authorList>
    </citation>
    <scope>NUCLEOTIDE SEQUENCE</scope>
    <source>
        <strain evidence="1">DSM 44626</strain>
    </source>
</reference>
<organism evidence="1">
    <name type="scientific">Mycobacterium triplex</name>
    <dbReference type="NCBI Taxonomy" id="47839"/>
    <lineage>
        <taxon>Bacteria</taxon>
        <taxon>Bacillati</taxon>
        <taxon>Actinomycetota</taxon>
        <taxon>Actinomycetes</taxon>
        <taxon>Mycobacteriales</taxon>
        <taxon>Mycobacteriaceae</taxon>
        <taxon>Mycobacterium</taxon>
        <taxon>Mycobacterium simiae complex</taxon>
    </lineage>
</organism>